<evidence type="ECO:0000256" key="4">
    <source>
        <dbReference type="PROSITE-ProRule" id="PRU00134"/>
    </source>
</evidence>
<keyword evidence="1" id="KW-0479">Metal-binding</keyword>
<dbReference type="InterPro" id="IPR002893">
    <property type="entry name" value="Znf_MYND"/>
</dbReference>
<evidence type="ECO:0000313" key="6">
    <source>
        <dbReference type="EMBL" id="KAK4248975.1"/>
    </source>
</evidence>
<dbReference type="SUPFAM" id="SSF144232">
    <property type="entry name" value="HIT/MYND zinc finger-like"/>
    <property type="match status" value="1"/>
</dbReference>
<dbReference type="AlphaFoldDB" id="A0AAN7HQY4"/>
<dbReference type="EMBL" id="MU857629">
    <property type="protein sequence ID" value="KAK4248975.1"/>
    <property type="molecule type" value="Genomic_DNA"/>
</dbReference>
<dbReference type="PROSITE" id="PS01360">
    <property type="entry name" value="ZF_MYND_1"/>
    <property type="match status" value="1"/>
</dbReference>
<proteinExistence type="predicted"/>
<evidence type="ECO:0000259" key="5">
    <source>
        <dbReference type="PROSITE" id="PS50865"/>
    </source>
</evidence>
<dbReference type="GO" id="GO:0008270">
    <property type="term" value="F:zinc ion binding"/>
    <property type="evidence" value="ECO:0007669"/>
    <property type="project" value="UniProtKB-KW"/>
</dbReference>
<keyword evidence="7" id="KW-1185">Reference proteome</keyword>
<feature type="domain" description="MYND-type" evidence="5">
    <location>
        <begin position="37"/>
        <end position="75"/>
    </location>
</feature>
<dbReference type="PROSITE" id="PS50865">
    <property type="entry name" value="ZF_MYND_2"/>
    <property type="match status" value="1"/>
</dbReference>
<dbReference type="InterPro" id="IPR046341">
    <property type="entry name" value="SET_dom_sf"/>
</dbReference>
<evidence type="ECO:0000313" key="7">
    <source>
        <dbReference type="Proteomes" id="UP001303647"/>
    </source>
</evidence>
<reference evidence="6" key="1">
    <citation type="journal article" date="2023" name="Mol. Phylogenet. Evol.">
        <title>Genome-scale phylogeny and comparative genomics of the fungal order Sordariales.</title>
        <authorList>
            <person name="Hensen N."/>
            <person name="Bonometti L."/>
            <person name="Westerberg I."/>
            <person name="Brannstrom I.O."/>
            <person name="Guillou S."/>
            <person name="Cros-Aarteil S."/>
            <person name="Calhoun S."/>
            <person name="Haridas S."/>
            <person name="Kuo A."/>
            <person name="Mondo S."/>
            <person name="Pangilinan J."/>
            <person name="Riley R."/>
            <person name="LaButti K."/>
            <person name="Andreopoulos B."/>
            <person name="Lipzen A."/>
            <person name="Chen C."/>
            <person name="Yan M."/>
            <person name="Daum C."/>
            <person name="Ng V."/>
            <person name="Clum A."/>
            <person name="Steindorff A."/>
            <person name="Ohm R.A."/>
            <person name="Martin F."/>
            <person name="Silar P."/>
            <person name="Natvig D.O."/>
            <person name="Lalanne C."/>
            <person name="Gautier V."/>
            <person name="Ament-Velasquez S.L."/>
            <person name="Kruys A."/>
            <person name="Hutchinson M.I."/>
            <person name="Powell A.J."/>
            <person name="Barry K."/>
            <person name="Miller A.N."/>
            <person name="Grigoriev I.V."/>
            <person name="Debuchy R."/>
            <person name="Gladieux P."/>
            <person name="Hiltunen Thoren M."/>
            <person name="Johannesson H."/>
        </authorList>
    </citation>
    <scope>NUCLEOTIDE SEQUENCE</scope>
    <source>
        <strain evidence="6">CBS 359.72</strain>
    </source>
</reference>
<keyword evidence="3" id="KW-0862">Zinc</keyword>
<sequence length="509" mass="57357">MAKAVHVPLTSFENFEQLDNPYIGNLCEYNRKVLQQCIMCEQEADNGVVCEICDEAQYCSWECQVDDQQHHALFCREWAKFRKAPKPGLYRIIIFPALTNKPVLSWSELTNKEPGDGEGNDCPRITFHHPEIWPYTKSIFAGAGPFATIARMGCINRSHAVGAPKSRLGHGLFLLEWVPPPGAKIDTKWINRSIPAVTNRKPGLESWLWTGSVAVAAFDLSKTNAKARQLTLEDVSFRDVRHAIDFFTHNLRNPVFLSPSLTSPRRVPLAAVPAVRLNETNSTIAKWLGVKEALQEVHAARDMPYSLWEYQGLSVVCSLLGLAWIVRVTLCHGQELDWLYEGFYTHPVPSVAAAAAGTVDETHLDKGVLIPWELCLVWVVDPATGLLQKKMLPRSGDGVVMIHAGGEKLRREHVRALLEYLDNDRLTRRLSRAKQAPVDLKEDFKSFWKAFRLVEKLSADVPSPYDMKPSLERLREDDRFVVCKDIFRHLVPKLACGMSVLSDGTCTYS</sequence>
<comment type="caution">
    <text evidence="6">The sequence shown here is derived from an EMBL/GenBank/DDBJ whole genome shotgun (WGS) entry which is preliminary data.</text>
</comment>
<evidence type="ECO:0000256" key="2">
    <source>
        <dbReference type="ARBA" id="ARBA00022771"/>
    </source>
</evidence>
<accession>A0AAN7HQY4</accession>
<dbReference type="Gene3D" id="6.10.140.2220">
    <property type="match status" value="1"/>
</dbReference>
<organism evidence="6 7">
    <name type="scientific">Corynascus novoguineensis</name>
    <dbReference type="NCBI Taxonomy" id="1126955"/>
    <lineage>
        <taxon>Eukaryota</taxon>
        <taxon>Fungi</taxon>
        <taxon>Dikarya</taxon>
        <taxon>Ascomycota</taxon>
        <taxon>Pezizomycotina</taxon>
        <taxon>Sordariomycetes</taxon>
        <taxon>Sordariomycetidae</taxon>
        <taxon>Sordariales</taxon>
        <taxon>Chaetomiaceae</taxon>
        <taxon>Corynascus</taxon>
    </lineage>
</organism>
<dbReference type="Gene3D" id="2.170.270.10">
    <property type="entry name" value="SET domain"/>
    <property type="match status" value="1"/>
</dbReference>
<evidence type="ECO:0000256" key="1">
    <source>
        <dbReference type="ARBA" id="ARBA00022723"/>
    </source>
</evidence>
<dbReference type="Proteomes" id="UP001303647">
    <property type="component" value="Unassembled WGS sequence"/>
</dbReference>
<dbReference type="Pfam" id="PF01753">
    <property type="entry name" value="zf-MYND"/>
    <property type="match status" value="1"/>
</dbReference>
<name>A0AAN7HQY4_9PEZI</name>
<gene>
    <name evidence="6" type="ORF">C7999DRAFT_13118</name>
</gene>
<dbReference type="Gene3D" id="1.10.220.160">
    <property type="match status" value="1"/>
</dbReference>
<protein>
    <recommendedName>
        <fullName evidence="5">MYND-type domain-containing protein</fullName>
    </recommendedName>
</protein>
<keyword evidence="2 4" id="KW-0863">Zinc-finger</keyword>
<reference evidence="6" key="2">
    <citation type="submission" date="2023-05" db="EMBL/GenBank/DDBJ databases">
        <authorList>
            <consortium name="Lawrence Berkeley National Laboratory"/>
            <person name="Steindorff A."/>
            <person name="Hensen N."/>
            <person name="Bonometti L."/>
            <person name="Westerberg I."/>
            <person name="Brannstrom I.O."/>
            <person name="Guillou S."/>
            <person name="Cros-Aarteil S."/>
            <person name="Calhoun S."/>
            <person name="Haridas S."/>
            <person name="Kuo A."/>
            <person name="Mondo S."/>
            <person name="Pangilinan J."/>
            <person name="Riley R."/>
            <person name="Labutti K."/>
            <person name="Andreopoulos B."/>
            <person name="Lipzen A."/>
            <person name="Chen C."/>
            <person name="Yanf M."/>
            <person name="Daum C."/>
            <person name="Ng V."/>
            <person name="Clum A."/>
            <person name="Ohm R."/>
            <person name="Martin F."/>
            <person name="Silar P."/>
            <person name="Natvig D."/>
            <person name="Lalanne C."/>
            <person name="Gautier V."/>
            <person name="Ament-Velasquez S.L."/>
            <person name="Kruys A."/>
            <person name="Hutchinson M.I."/>
            <person name="Powell A.J."/>
            <person name="Barry K."/>
            <person name="Miller A.N."/>
            <person name="Grigoriev I.V."/>
            <person name="Debuchy R."/>
            <person name="Gladieux P."/>
            <person name="Thoren M.H."/>
            <person name="Johannesson H."/>
        </authorList>
    </citation>
    <scope>NUCLEOTIDE SEQUENCE</scope>
    <source>
        <strain evidence="6">CBS 359.72</strain>
    </source>
</reference>
<evidence type="ECO:0000256" key="3">
    <source>
        <dbReference type="ARBA" id="ARBA00022833"/>
    </source>
</evidence>